<feature type="transmembrane region" description="Helical" evidence="7">
    <location>
        <begin position="202"/>
        <end position="224"/>
    </location>
</feature>
<feature type="transmembrane region" description="Helical" evidence="7">
    <location>
        <begin position="342"/>
        <end position="362"/>
    </location>
</feature>
<evidence type="ECO:0000256" key="6">
    <source>
        <dbReference type="SAM" id="MobiDB-lite"/>
    </source>
</evidence>
<dbReference type="InterPro" id="IPR038900">
    <property type="entry name" value="TMC"/>
</dbReference>
<comment type="similarity">
    <text evidence="2">Belongs to the TMC family.</text>
</comment>
<dbReference type="AlphaFoldDB" id="A0A5B7CWW8"/>
<proteinExistence type="inferred from homology"/>
<protein>
    <submittedName>
        <fullName evidence="9">Transmembrane channel-like protein 7</fullName>
    </submittedName>
</protein>
<gene>
    <name evidence="9" type="primary">Tmc7_1</name>
    <name evidence="9" type="ORF">E2C01_005978</name>
</gene>
<keyword evidence="3 7" id="KW-0812">Transmembrane</keyword>
<name>A0A5B7CWW8_PORTR</name>
<dbReference type="PANTHER" id="PTHR23302">
    <property type="entry name" value="TRANSMEMBRANE CHANNEL-RELATED"/>
    <property type="match status" value="1"/>
</dbReference>
<feature type="domain" description="TMC" evidence="8">
    <location>
        <begin position="333"/>
        <end position="445"/>
    </location>
</feature>
<evidence type="ECO:0000256" key="2">
    <source>
        <dbReference type="ARBA" id="ARBA00006510"/>
    </source>
</evidence>
<dbReference type="EMBL" id="VSRR010000268">
    <property type="protein sequence ID" value="MPC13254.1"/>
    <property type="molecule type" value="Genomic_DNA"/>
</dbReference>
<feature type="transmembrane region" description="Helical" evidence="7">
    <location>
        <begin position="505"/>
        <end position="531"/>
    </location>
</feature>
<evidence type="ECO:0000313" key="9">
    <source>
        <dbReference type="EMBL" id="MPC13254.1"/>
    </source>
</evidence>
<comment type="subcellular location">
    <subcellularLocation>
        <location evidence="1">Membrane</location>
        <topology evidence="1">Multi-pass membrane protein</topology>
    </subcellularLocation>
</comment>
<dbReference type="GO" id="GO:0008381">
    <property type="term" value="F:mechanosensitive monoatomic ion channel activity"/>
    <property type="evidence" value="ECO:0007669"/>
    <property type="project" value="TreeGrafter"/>
</dbReference>
<dbReference type="Pfam" id="PF07810">
    <property type="entry name" value="TMC"/>
    <property type="match status" value="1"/>
</dbReference>
<evidence type="ECO:0000256" key="4">
    <source>
        <dbReference type="ARBA" id="ARBA00022989"/>
    </source>
</evidence>
<feature type="transmembrane region" description="Helical" evidence="7">
    <location>
        <begin position="248"/>
        <end position="272"/>
    </location>
</feature>
<evidence type="ECO:0000256" key="5">
    <source>
        <dbReference type="ARBA" id="ARBA00023136"/>
    </source>
</evidence>
<feature type="transmembrane region" description="Helical" evidence="7">
    <location>
        <begin position="109"/>
        <end position="131"/>
    </location>
</feature>
<dbReference type="InterPro" id="IPR012496">
    <property type="entry name" value="TMC_dom"/>
</dbReference>
<keyword evidence="4 7" id="KW-1133">Transmembrane helix</keyword>
<sequence>MDFAVVLTPNCKCRNRYEMLKSCIVDTWSNSISDNETFLYENDTNCCTKYYDEIKSNLPERDNYYLIQLVQDGVQGTGPLELSYLFYGYYPRHILVLEVAPEWKYNLPLAYLLVLVVTLILSLVLMVRAAARGLRESLRSSEGQFYQYCNLIFGGWDYCIENNKASSIKKKAIYNELCNHLETERYNEEKEQRTKKERCRLYMVRLLVNLVVIALLFVSFVAIYKSTIFAFDHLKDAKDSKESEQDKLMILLFEYLPSGVIVTLNIIIPYLLRALVKLEHYTPNSILVLTLVRTVSLRLASLVVLLISIYQSIPSCPDSKPSVCIDECSQPWCWETYVGQQLYKLTILDLIIMFLTTFLVNFPRKCIGHKLMRGSQIGAAIGDIEFAIPKHVLDIVYGQTLCWLGMFYSPMLPAVTCIKLVLVFYIKYFDCKVNSSQSSQLYRTSRSNALFISILLVSFIVTIIPVGYSIAEIKPSLACGPFRGLDTIWSEMLAVIQESPDWLKAVLLFLGTAGFAVPAIIFLILAGYYYYAVAAANKHMVSLLKNQLVLEGHDKQFLLSRLNHMIKMSAEEEGENTSARSSRPVEDETGHSNDQTLEA</sequence>
<keyword evidence="5 7" id="KW-0472">Membrane</keyword>
<evidence type="ECO:0000256" key="7">
    <source>
        <dbReference type="SAM" id="Phobius"/>
    </source>
</evidence>
<dbReference type="GO" id="GO:0005886">
    <property type="term" value="C:plasma membrane"/>
    <property type="evidence" value="ECO:0007669"/>
    <property type="project" value="InterPro"/>
</dbReference>
<accession>A0A5B7CWW8</accession>
<dbReference type="PANTHER" id="PTHR23302:SF24">
    <property type="entry name" value="TMC DOMAIN-CONTAINING PROTEIN"/>
    <property type="match status" value="1"/>
</dbReference>
<keyword evidence="10" id="KW-1185">Reference proteome</keyword>
<feature type="region of interest" description="Disordered" evidence="6">
    <location>
        <begin position="570"/>
        <end position="599"/>
    </location>
</feature>
<comment type="caution">
    <text evidence="9">The sequence shown here is derived from an EMBL/GenBank/DDBJ whole genome shotgun (WGS) entry which is preliminary data.</text>
</comment>
<evidence type="ECO:0000313" key="10">
    <source>
        <dbReference type="Proteomes" id="UP000324222"/>
    </source>
</evidence>
<evidence type="ECO:0000256" key="1">
    <source>
        <dbReference type="ARBA" id="ARBA00004141"/>
    </source>
</evidence>
<organism evidence="9 10">
    <name type="scientific">Portunus trituberculatus</name>
    <name type="common">Swimming crab</name>
    <name type="synonym">Neptunus trituberculatus</name>
    <dbReference type="NCBI Taxonomy" id="210409"/>
    <lineage>
        <taxon>Eukaryota</taxon>
        <taxon>Metazoa</taxon>
        <taxon>Ecdysozoa</taxon>
        <taxon>Arthropoda</taxon>
        <taxon>Crustacea</taxon>
        <taxon>Multicrustacea</taxon>
        <taxon>Malacostraca</taxon>
        <taxon>Eumalacostraca</taxon>
        <taxon>Eucarida</taxon>
        <taxon>Decapoda</taxon>
        <taxon>Pleocyemata</taxon>
        <taxon>Brachyura</taxon>
        <taxon>Eubrachyura</taxon>
        <taxon>Portunoidea</taxon>
        <taxon>Portunidae</taxon>
        <taxon>Portuninae</taxon>
        <taxon>Portunus</taxon>
    </lineage>
</organism>
<evidence type="ECO:0000259" key="8">
    <source>
        <dbReference type="Pfam" id="PF07810"/>
    </source>
</evidence>
<reference evidence="9 10" key="1">
    <citation type="submission" date="2019-05" db="EMBL/GenBank/DDBJ databases">
        <title>Another draft genome of Portunus trituberculatus and its Hox gene families provides insights of decapod evolution.</title>
        <authorList>
            <person name="Jeong J.-H."/>
            <person name="Song I."/>
            <person name="Kim S."/>
            <person name="Choi T."/>
            <person name="Kim D."/>
            <person name="Ryu S."/>
            <person name="Kim W."/>
        </authorList>
    </citation>
    <scope>NUCLEOTIDE SEQUENCE [LARGE SCALE GENOMIC DNA]</scope>
    <source>
        <tissue evidence="9">Muscle</tissue>
    </source>
</reference>
<evidence type="ECO:0000256" key="3">
    <source>
        <dbReference type="ARBA" id="ARBA00022692"/>
    </source>
</evidence>
<feature type="transmembrane region" description="Helical" evidence="7">
    <location>
        <begin position="405"/>
        <end position="428"/>
    </location>
</feature>
<dbReference type="Proteomes" id="UP000324222">
    <property type="component" value="Unassembled WGS sequence"/>
</dbReference>
<feature type="transmembrane region" description="Helical" evidence="7">
    <location>
        <begin position="449"/>
        <end position="471"/>
    </location>
</feature>
<dbReference type="OrthoDB" id="1936208at2759"/>